<evidence type="ECO:0000313" key="2">
    <source>
        <dbReference type="EMBL" id="RKP25245.1"/>
    </source>
</evidence>
<proteinExistence type="predicted"/>
<sequence>MPNVSGGTIVMAASGPVHSNAGYPLHSPQQASFRHPLPSSGLSGRNRLNLTVHAPAYAEGQSILVSPRPPGTGGELMSIPVTVASAGPTTTSYPNATLRSSMVAMRTAAGPLPPKAKLTPRTPVGPEASRYRRPPMSATTAPPSEAAIMAGSAAMASSPRTDAHPRRTASSTQVPLISESVMTAQTGYDTAMLDRRADPEEGRRRFMAMMETMYERAFELSRSQSTEPSPRQQRLEALAEQLDQAGGLEALVKQRVAETLASILGGGRDAASKKSDDPSAMLATLVERIERLEERVGAKEAAAKAVMPHLQ</sequence>
<organism evidence="2 3">
    <name type="scientific">Syncephalis pseudoplumigaleata</name>
    <dbReference type="NCBI Taxonomy" id="1712513"/>
    <lineage>
        <taxon>Eukaryota</taxon>
        <taxon>Fungi</taxon>
        <taxon>Fungi incertae sedis</taxon>
        <taxon>Zoopagomycota</taxon>
        <taxon>Zoopagomycotina</taxon>
        <taxon>Zoopagomycetes</taxon>
        <taxon>Zoopagales</taxon>
        <taxon>Piptocephalidaceae</taxon>
        <taxon>Syncephalis</taxon>
    </lineage>
</organism>
<keyword evidence="3" id="KW-1185">Reference proteome</keyword>
<gene>
    <name evidence="2" type="ORF">SYNPS1DRAFT_22763</name>
</gene>
<name>A0A4P9YZ69_9FUNG</name>
<evidence type="ECO:0000256" key="1">
    <source>
        <dbReference type="SAM" id="MobiDB-lite"/>
    </source>
</evidence>
<accession>A0A4P9YZ69</accession>
<protein>
    <submittedName>
        <fullName evidence="2">Uncharacterized protein</fullName>
    </submittedName>
</protein>
<evidence type="ECO:0000313" key="3">
    <source>
        <dbReference type="Proteomes" id="UP000278143"/>
    </source>
</evidence>
<feature type="compositionally biased region" description="Low complexity" evidence="1">
    <location>
        <begin position="144"/>
        <end position="158"/>
    </location>
</feature>
<dbReference type="AlphaFoldDB" id="A0A4P9YZ69"/>
<reference evidence="3" key="1">
    <citation type="journal article" date="2018" name="Nat. Microbiol.">
        <title>Leveraging single-cell genomics to expand the fungal tree of life.</title>
        <authorList>
            <person name="Ahrendt S.R."/>
            <person name="Quandt C.A."/>
            <person name="Ciobanu D."/>
            <person name="Clum A."/>
            <person name="Salamov A."/>
            <person name="Andreopoulos B."/>
            <person name="Cheng J.F."/>
            <person name="Woyke T."/>
            <person name="Pelin A."/>
            <person name="Henrissat B."/>
            <person name="Reynolds N.K."/>
            <person name="Benny G.L."/>
            <person name="Smith M.E."/>
            <person name="James T.Y."/>
            <person name="Grigoriev I.V."/>
        </authorList>
    </citation>
    <scope>NUCLEOTIDE SEQUENCE [LARGE SCALE GENOMIC DNA]</scope>
    <source>
        <strain evidence="3">Benny S71-1</strain>
    </source>
</reference>
<dbReference type="Proteomes" id="UP000278143">
    <property type="component" value="Unassembled WGS sequence"/>
</dbReference>
<dbReference type="EMBL" id="KZ989826">
    <property type="protein sequence ID" value="RKP25245.1"/>
    <property type="molecule type" value="Genomic_DNA"/>
</dbReference>
<dbReference type="OrthoDB" id="5594851at2759"/>
<feature type="region of interest" description="Disordered" evidence="1">
    <location>
        <begin position="110"/>
        <end position="172"/>
    </location>
</feature>